<evidence type="ECO:0000256" key="2">
    <source>
        <dbReference type="ARBA" id="ARBA00005272"/>
    </source>
</evidence>
<dbReference type="InterPro" id="IPR023753">
    <property type="entry name" value="FAD/NAD-binding_dom"/>
</dbReference>
<protein>
    <submittedName>
        <fullName evidence="7">NAD(P)/FAD-dependent oxidoreductase</fullName>
    </submittedName>
</protein>
<accession>A0ABV0J1U4</accession>
<keyword evidence="3" id="KW-0285">Flavoprotein</keyword>
<evidence type="ECO:0000256" key="3">
    <source>
        <dbReference type="ARBA" id="ARBA00022630"/>
    </source>
</evidence>
<dbReference type="Pfam" id="PF07992">
    <property type="entry name" value="Pyr_redox_2"/>
    <property type="match status" value="1"/>
</dbReference>
<organism evidence="7 8">
    <name type="scientific">Trichocoleus desertorum GB2-A4</name>
    <dbReference type="NCBI Taxonomy" id="2933944"/>
    <lineage>
        <taxon>Bacteria</taxon>
        <taxon>Bacillati</taxon>
        <taxon>Cyanobacteriota</taxon>
        <taxon>Cyanophyceae</taxon>
        <taxon>Leptolyngbyales</taxon>
        <taxon>Trichocoleusaceae</taxon>
        <taxon>Trichocoleus</taxon>
    </lineage>
</organism>
<name>A0ABV0J1U4_9CYAN</name>
<gene>
    <name evidence="7" type="ORF">NC998_00870</name>
</gene>
<dbReference type="SUPFAM" id="SSF51905">
    <property type="entry name" value="FAD/NAD(P)-binding domain"/>
    <property type="match status" value="2"/>
</dbReference>
<comment type="caution">
    <text evidence="7">The sequence shown here is derived from an EMBL/GenBank/DDBJ whole genome shotgun (WGS) entry which is preliminary data.</text>
</comment>
<reference evidence="7 8" key="1">
    <citation type="submission" date="2022-04" db="EMBL/GenBank/DDBJ databases">
        <title>Positive selection, recombination, and allopatry shape intraspecific diversity of widespread and dominant cyanobacteria.</title>
        <authorList>
            <person name="Wei J."/>
            <person name="Shu W."/>
            <person name="Hu C."/>
        </authorList>
    </citation>
    <scope>NUCLEOTIDE SEQUENCE [LARGE SCALE GENOMIC DNA]</scope>
    <source>
        <strain evidence="7 8">GB2-A4</strain>
    </source>
</reference>
<feature type="domain" description="FAD/NAD(P)-binding" evidence="6">
    <location>
        <begin position="26"/>
        <end position="331"/>
    </location>
</feature>
<dbReference type="PRINTS" id="PR00368">
    <property type="entry name" value="FADPNR"/>
</dbReference>
<dbReference type="RefSeq" id="WP_190431191.1">
    <property type="nucleotide sequence ID" value="NZ_JAMPKM010000001.1"/>
</dbReference>
<dbReference type="Gene3D" id="3.50.50.100">
    <property type="match status" value="1"/>
</dbReference>
<evidence type="ECO:0000256" key="4">
    <source>
        <dbReference type="ARBA" id="ARBA00022827"/>
    </source>
</evidence>
<evidence type="ECO:0000256" key="1">
    <source>
        <dbReference type="ARBA" id="ARBA00001974"/>
    </source>
</evidence>
<dbReference type="InterPro" id="IPR051169">
    <property type="entry name" value="NADH-Q_oxidoreductase"/>
</dbReference>
<keyword evidence="5" id="KW-0560">Oxidoreductase</keyword>
<keyword evidence="8" id="KW-1185">Reference proteome</keyword>
<comment type="cofactor">
    <cofactor evidence="1">
        <name>FAD</name>
        <dbReference type="ChEBI" id="CHEBI:57692"/>
    </cofactor>
</comment>
<evidence type="ECO:0000256" key="5">
    <source>
        <dbReference type="ARBA" id="ARBA00023002"/>
    </source>
</evidence>
<dbReference type="InterPro" id="IPR036188">
    <property type="entry name" value="FAD/NAD-bd_sf"/>
</dbReference>
<keyword evidence="4" id="KW-0274">FAD</keyword>
<dbReference type="Proteomes" id="UP001464891">
    <property type="component" value="Unassembled WGS sequence"/>
</dbReference>
<comment type="similarity">
    <text evidence="2">Belongs to the NADH dehydrogenase family.</text>
</comment>
<dbReference type="PRINTS" id="PR00469">
    <property type="entry name" value="PNDRDTASEII"/>
</dbReference>
<dbReference type="PANTHER" id="PTHR42913:SF4">
    <property type="entry name" value="ALTERNATIVE NAD(P)H-UBIQUINONE OXIDOREDUCTASE C1, CHLOROPLASTIC_MITOCHONDRIAL"/>
    <property type="match status" value="1"/>
</dbReference>
<evidence type="ECO:0000313" key="7">
    <source>
        <dbReference type="EMBL" id="MEP0815644.1"/>
    </source>
</evidence>
<sequence>MYCKKNRLADQPETPSVLRPGRGPVQICILGGGFGGLYTALYLQRTLGSQLKNYQITLVEPKDHFLFTPLLYELVTGELQAWEIAPTYRQLLAHNKVEFCQEAVSSIDLTARYVYLCNGDSLTYDYLVLAVGGETCLGSIPGAVEHASPFRSLADAVHLKERLRFLEASRQHQIRVAVIGGGPNGVELACKLADRLTSRGQVRLIERGDRILKTFSGASRAAAYKALRQRGIQVELETGIEAIASNHITLTQQKQTHTIDTDLVLWTAGTQTLDWVRNLPCQQNAQGQLLTLPTLQLVDHPEVFALGDLAAIQDAGRQLVPATAQAAYQQASCAARNLRAVITEKPLLSFRYLHLGEMLTLGTNAAVVCSFGLTLQGAIACVMRHWIYLQRMPTLRHRLRVMGHWLASGLLRWLPTPTRQPVRQAWQRLTRRSRRTVAHYPRRLPY</sequence>
<dbReference type="PANTHER" id="PTHR42913">
    <property type="entry name" value="APOPTOSIS-INDUCING FACTOR 1"/>
    <property type="match status" value="1"/>
</dbReference>
<dbReference type="EMBL" id="JAMPKM010000001">
    <property type="protein sequence ID" value="MEP0815644.1"/>
    <property type="molecule type" value="Genomic_DNA"/>
</dbReference>
<proteinExistence type="inferred from homology"/>
<evidence type="ECO:0000259" key="6">
    <source>
        <dbReference type="Pfam" id="PF07992"/>
    </source>
</evidence>
<evidence type="ECO:0000313" key="8">
    <source>
        <dbReference type="Proteomes" id="UP001464891"/>
    </source>
</evidence>